<accession>A0A2H0WA12</accession>
<sequence>MTEETKISRLLIFLLRHRLKKCPTSNYFPINEKKLLQTAIKNKVVFVLFHFLKCPICQKKISQITIKKLHNFQKYSLCNSLLLEKEKNDISRFLEQKKIKAVNLTDFSFYKKMIFHQQYITGSDLDLLVEKSKLKKISTFLQKKGYSIKKKYIQEVTLSHPENKTIIDLHFLLAWPFTDDEFNILNKKSLYKLTKELLKNCQKDKKTHFYKLSKECFLFSLIIHFWTNDLLKGLRNLFDIIEFTTCYDKEVNWESFISLSGRYQAKNISLFTLFLGNQIFGLPFPLGLKKAAKIPFRTKVLLPYFSAEKIAIFPPLKVWHSQNKKFQKIKKDIFFIKIILSEKLPIKRLLRPKILGFVLKAGLKHPQLPFLPNS</sequence>
<comment type="caution">
    <text evidence="1">The sequence shown here is derived from an EMBL/GenBank/DDBJ whole genome shotgun (WGS) entry which is preliminary data.</text>
</comment>
<dbReference type="InterPro" id="IPR039498">
    <property type="entry name" value="NTP_transf_5"/>
</dbReference>
<dbReference type="AlphaFoldDB" id="A0A2H0WA12"/>
<dbReference type="Pfam" id="PF14907">
    <property type="entry name" value="NTP_transf_5"/>
    <property type="match status" value="1"/>
</dbReference>
<reference evidence="2" key="1">
    <citation type="submission" date="2017-09" db="EMBL/GenBank/DDBJ databases">
        <title>Depth-based differentiation of microbial function through sediment-hosted aquifers and enrichment of novel symbionts in the deep terrestrial subsurface.</title>
        <authorList>
            <person name="Probst A.J."/>
            <person name="Ladd B."/>
            <person name="Jarett J.K."/>
            <person name="Geller-Mcgrath D.E."/>
            <person name="Sieber C.M.K."/>
            <person name="Emerson J.B."/>
            <person name="Anantharaman K."/>
            <person name="Thomas B.C."/>
            <person name="Malmstrom R."/>
            <person name="Stieglmeier M."/>
            <person name="Klingl A."/>
            <person name="Woyke T."/>
            <person name="Ryan C.M."/>
            <person name="Banfield J.F."/>
        </authorList>
    </citation>
    <scope>NUCLEOTIDE SEQUENCE [LARGE SCALE GENOMIC DNA]</scope>
</reference>
<proteinExistence type="predicted"/>
<evidence type="ECO:0000313" key="1">
    <source>
        <dbReference type="EMBL" id="PIS09492.1"/>
    </source>
</evidence>
<name>A0A2H0WA12_9BACT</name>
<evidence type="ECO:0000313" key="2">
    <source>
        <dbReference type="Proteomes" id="UP000230093"/>
    </source>
</evidence>
<organism evidence="1 2">
    <name type="scientific">Candidatus Beckwithbacteria bacterium CG10_big_fil_rev_8_21_14_0_10_34_10</name>
    <dbReference type="NCBI Taxonomy" id="1974495"/>
    <lineage>
        <taxon>Bacteria</taxon>
        <taxon>Candidatus Beckwithiibacteriota</taxon>
    </lineage>
</organism>
<dbReference type="Proteomes" id="UP000230093">
    <property type="component" value="Unassembled WGS sequence"/>
</dbReference>
<dbReference type="EMBL" id="PEZT01000008">
    <property type="protein sequence ID" value="PIS09492.1"/>
    <property type="molecule type" value="Genomic_DNA"/>
</dbReference>
<gene>
    <name evidence="1" type="ORF">COT75_01325</name>
</gene>
<protein>
    <submittedName>
        <fullName evidence="1">Uncharacterized protein</fullName>
    </submittedName>
</protein>